<proteinExistence type="predicted"/>
<keyword evidence="2" id="KW-1185">Reference proteome</keyword>
<gene>
    <name evidence="1" type="ORF">GCM10009827_087810</name>
</gene>
<dbReference type="EMBL" id="BAAAQD010000023">
    <property type="protein sequence ID" value="GAA1553524.1"/>
    <property type="molecule type" value="Genomic_DNA"/>
</dbReference>
<evidence type="ECO:0000313" key="2">
    <source>
        <dbReference type="Proteomes" id="UP001501470"/>
    </source>
</evidence>
<comment type="caution">
    <text evidence="1">The sequence shown here is derived from an EMBL/GenBank/DDBJ whole genome shotgun (WGS) entry which is preliminary data.</text>
</comment>
<accession>A0ABN2CBS7</accession>
<organism evidence="1 2">
    <name type="scientific">Dactylosporangium maewongense</name>
    <dbReference type="NCBI Taxonomy" id="634393"/>
    <lineage>
        <taxon>Bacteria</taxon>
        <taxon>Bacillati</taxon>
        <taxon>Actinomycetota</taxon>
        <taxon>Actinomycetes</taxon>
        <taxon>Micromonosporales</taxon>
        <taxon>Micromonosporaceae</taxon>
        <taxon>Dactylosporangium</taxon>
    </lineage>
</organism>
<protein>
    <submittedName>
        <fullName evidence="1">Uncharacterized protein</fullName>
    </submittedName>
</protein>
<dbReference type="Proteomes" id="UP001501470">
    <property type="component" value="Unassembled WGS sequence"/>
</dbReference>
<name>A0ABN2CBS7_9ACTN</name>
<sequence length="132" mass="13479">MVMEPVPELVELPQPRALTEAERALVARLVEFAGVAELGEQVATVRVVSTCRCGCGSVGLRSDGPPVPAAAVARLSANGRDDYFAVSASGGGDVSVVLHVGSGLVVELELFAGEGVQVTPPRADGLTGLWIG</sequence>
<evidence type="ECO:0000313" key="1">
    <source>
        <dbReference type="EMBL" id="GAA1553524.1"/>
    </source>
</evidence>
<reference evidence="1 2" key="1">
    <citation type="journal article" date="2019" name="Int. J. Syst. Evol. Microbiol.">
        <title>The Global Catalogue of Microorganisms (GCM) 10K type strain sequencing project: providing services to taxonomists for standard genome sequencing and annotation.</title>
        <authorList>
            <consortium name="The Broad Institute Genomics Platform"/>
            <consortium name="The Broad Institute Genome Sequencing Center for Infectious Disease"/>
            <person name="Wu L."/>
            <person name="Ma J."/>
        </authorList>
    </citation>
    <scope>NUCLEOTIDE SEQUENCE [LARGE SCALE GENOMIC DNA]</scope>
    <source>
        <strain evidence="1 2">JCM 15933</strain>
    </source>
</reference>